<protein>
    <submittedName>
        <fullName evidence="2">Uncharacterized protein</fullName>
    </submittedName>
</protein>
<dbReference type="Proteomes" id="UP001162972">
    <property type="component" value="Chromosome 2"/>
</dbReference>
<organism evidence="2 3">
    <name type="scientific">Salix udensis</name>
    <dbReference type="NCBI Taxonomy" id="889485"/>
    <lineage>
        <taxon>Eukaryota</taxon>
        <taxon>Viridiplantae</taxon>
        <taxon>Streptophyta</taxon>
        <taxon>Embryophyta</taxon>
        <taxon>Tracheophyta</taxon>
        <taxon>Spermatophyta</taxon>
        <taxon>Magnoliopsida</taxon>
        <taxon>eudicotyledons</taxon>
        <taxon>Gunneridae</taxon>
        <taxon>Pentapetalae</taxon>
        <taxon>rosids</taxon>
        <taxon>fabids</taxon>
        <taxon>Malpighiales</taxon>
        <taxon>Salicaceae</taxon>
        <taxon>Saliceae</taxon>
        <taxon>Salix</taxon>
    </lineage>
</organism>
<proteinExistence type="predicted"/>
<dbReference type="PANTHER" id="PTHR34046">
    <property type="entry name" value="OS06G0218800 PROTEIN"/>
    <property type="match status" value="1"/>
</dbReference>
<sequence>MASLWRSKEVMGRSKPDGKCKKHPKHKQSPGVCSVCLSEKLSQLPTSASTSRSTSSNAMDCSSSSSSPSYSSSSSCSYSSPTHRYQYSTQGKGSLPSFFNGRSVFLSKSRSMALVSVRGNKDSHEKKKGGLWSKFLRRPKDKKVEEGLVGCTSNKSPGISREVDRSCLCVKDTTKLLSDAKETCSGIEDGGNPDSMSRKFLEVTGFETSTSRL</sequence>
<evidence type="ECO:0000256" key="1">
    <source>
        <dbReference type="SAM" id="MobiDB-lite"/>
    </source>
</evidence>
<feature type="compositionally biased region" description="Low complexity" evidence="1">
    <location>
        <begin position="46"/>
        <end position="81"/>
    </location>
</feature>
<keyword evidence="3" id="KW-1185">Reference proteome</keyword>
<dbReference type="EMBL" id="JAPFFJ010000017">
    <property type="protein sequence ID" value="KAJ6405133.1"/>
    <property type="molecule type" value="Genomic_DNA"/>
</dbReference>
<evidence type="ECO:0000313" key="2">
    <source>
        <dbReference type="EMBL" id="KAJ6405133.1"/>
    </source>
</evidence>
<dbReference type="InterPro" id="IPR008004">
    <property type="entry name" value="OCTOPUS-like"/>
</dbReference>
<feature type="region of interest" description="Disordered" evidence="1">
    <location>
        <begin position="45"/>
        <end position="93"/>
    </location>
</feature>
<dbReference type="Pfam" id="PF05340">
    <property type="entry name" value="DUF740"/>
    <property type="match status" value="1"/>
</dbReference>
<feature type="region of interest" description="Disordered" evidence="1">
    <location>
        <begin position="1"/>
        <end position="31"/>
    </location>
</feature>
<dbReference type="PANTHER" id="PTHR34046:SF7">
    <property type="entry name" value="DUF740 FAMILY PROTEIN"/>
    <property type="match status" value="1"/>
</dbReference>
<gene>
    <name evidence="2" type="ORF">OIU84_013166</name>
</gene>
<feature type="compositionally biased region" description="Basic and acidic residues" evidence="1">
    <location>
        <begin position="1"/>
        <end position="19"/>
    </location>
</feature>
<dbReference type="AlphaFoldDB" id="A0AAD6NU51"/>
<accession>A0AAD6NU51</accession>
<comment type="caution">
    <text evidence="2">The sequence shown here is derived from an EMBL/GenBank/DDBJ whole genome shotgun (WGS) entry which is preliminary data.</text>
</comment>
<reference evidence="2 3" key="1">
    <citation type="journal article" date="2023" name="Int. J. Mol. Sci.">
        <title>De Novo Assembly and Annotation of 11 Diverse Shrub Willow (Salix) Genomes Reveals Novel Gene Organization in Sex-Linked Regions.</title>
        <authorList>
            <person name="Hyden B."/>
            <person name="Feng K."/>
            <person name="Yates T.B."/>
            <person name="Jawdy S."/>
            <person name="Cereghino C."/>
            <person name="Smart L.B."/>
            <person name="Muchero W."/>
        </authorList>
    </citation>
    <scope>NUCLEOTIDE SEQUENCE [LARGE SCALE GENOMIC DNA]</scope>
    <source>
        <tissue evidence="2">Shoot tip</tissue>
    </source>
</reference>
<evidence type="ECO:0000313" key="3">
    <source>
        <dbReference type="Proteomes" id="UP001162972"/>
    </source>
</evidence>
<feature type="compositionally biased region" description="Polar residues" evidence="1">
    <location>
        <begin position="82"/>
        <end position="92"/>
    </location>
</feature>
<name>A0AAD6NU51_9ROSI</name>